<comment type="catalytic activity">
    <reaction evidence="7">
        <text>L-quinate + NAD(+) = 3-dehydroquinate + NADH + H(+)</text>
        <dbReference type="Rhea" id="RHEA:22364"/>
        <dbReference type="ChEBI" id="CHEBI:15378"/>
        <dbReference type="ChEBI" id="CHEBI:29751"/>
        <dbReference type="ChEBI" id="CHEBI:32364"/>
        <dbReference type="ChEBI" id="CHEBI:57540"/>
        <dbReference type="ChEBI" id="CHEBI:57945"/>
        <dbReference type="EC" id="1.1.1.24"/>
    </reaction>
</comment>
<dbReference type="NCBIfam" id="NF001314">
    <property type="entry name" value="PRK00258.2-2"/>
    <property type="match status" value="1"/>
</dbReference>
<protein>
    <recommendedName>
        <fullName evidence="10">Shikimate dehydrogenase (NADP(+))</fullName>
        <shortName evidence="10">SDH</shortName>
        <ecNumber evidence="10">1.1.1.25</ecNumber>
    </recommendedName>
</protein>
<evidence type="ECO:0000256" key="9">
    <source>
        <dbReference type="ARBA" id="ARBA00060613"/>
    </source>
</evidence>
<dbReference type="InterPro" id="IPR022893">
    <property type="entry name" value="Shikimate_DH_fam"/>
</dbReference>
<feature type="binding site" evidence="10">
    <location>
        <position position="225"/>
    </location>
    <ligand>
        <name>NADP(+)</name>
        <dbReference type="ChEBI" id="CHEBI:58349"/>
    </ligand>
</feature>
<dbReference type="PANTHER" id="PTHR21089">
    <property type="entry name" value="SHIKIMATE DEHYDROGENASE"/>
    <property type="match status" value="1"/>
</dbReference>
<dbReference type="CDD" id="cd01065">
    <property type="entry name" value="NAD_bind_Shikimate_DH"/>
    <property type="match status" value="1"/>
</dbReference>
<comment type="similarity">
    <text evidence="10">Belongs to the shikimate dehydrogenase family.</text>
</comment>
<dbReference type="Pfam" id="PF08501">
    <property type="entry name" value="Shikimate_dh_N"/>
    <property type="match status" value="1"/>
</dbReference>
<dbReference type="FunFam" id="3.40.50.720:FF:000086">
    <property type="entry name" value="Quinate/shikimate dehydrogenase"/>
    <property type="match status" value="1"/>
</dbReference>
<evidence type="ECO:0000313" key="15">
    <source>
        <dbReference type="Proteomes" id="UP001157946"/>
    </source>
</evidence>
<comment type="function">
    <text evidence="10">Involved in the biosynthesis of the chorismate, which leads to the biosynthesis of aromatic amino acids. Catalyzes the reversible NADPH linked reduction of 3-dehydroshikimate (DHSA) to yield shikimate (SA).</text>
</comment>
<dbReference type="SUPFAM" id="SSF51735">
    <property type="entry name" value="NAD(P)-binding Rossmann-fold domains"/>
    <property type="match status" value="1"/>
</dbReference>
<feature type="binding site" evidence="10">
    <location>
        <begin position="133"/>
        <end position="137"/>
    </location>
    <ligand>
        <name>NADP(+)</name>
        <dbReference type="ChEBI" id="CHEBI:58349"/>
    </ligand>
</feature>
<dbReference type="NCBIfam" id="TIGR00507">
    <property type="entry name" value="aroE"/>
    <property type="match status" value="1"/>
</dbReference>
<feature type="binding site" evidence="10">
    <location>
        <position position="68"/>
    </location>
    <ligand>
        <name>shikimate</name>
        <dbReference type="ChEBI" id="CHEBI:36208"/>
    </ligand>
</feature>
<dbReference type="GO" id="GO:0009423">
    <property type="term" value="P:chorismate biosynthetic process"/>
    <property type="evidence" value="ECO:0007669"/>
    <property type="project" value="UniProtKB-UniRule"/>
</dbReference>
<dbReference type="SUPFAM" id="SSF53223">
    <property type="entry name" value="Aminoacid dehydrogenase-like, N-terminal domain"/>
    <property type="match status" value="1"/>
</dbReference>
<feature type="binding site" evidence="10">
    <location>
        <position position="227"/>
    </location>
    <ligand>
        <name>shikimate</name>
        <dbReference type="ChEBI" id="CHEBI:36208"/>
    </ligand>
</feature>
<evidence type="ECO:0000256" key="1">
    <source>
        <dbReference type="ARBA" id="ARBA00004871"/>
    </source>
</evidence>
<evidence type="ECO:0000256" key="2">
    <source>
        <dbReference type="ARBA" id="ARBA00022605"/>
    </source>
</evidence>
<dbReference type="GO" id="GO:0030266">
    <property type="term" value="F:quinate 3-dehydrogenase (NAD+) activity"/>
    <property type="evidence" value="ECO:0007669"/>
    <property type="project" value="UniProtKB-EC"/>
</dbReference>
<evidence type="ECO:0000259" key="11">
    <source>
        <dbReference type="Pfam" id="PF01488"/>
    </source>
</evidence>
<keyword evidence="15" id="KW-1185">Reference proteome</keyword>
<feature type="binding site" evidence="10">
    <location>
        <begin position="157"/>
        <end position="162"/>
    </location>
    <ligand>
        <name>NADP(+)</name>
        <dbReference type="ChEBI" id="CHEBI:58349"/>
    </ligand>
</feature>
<dbReference type="Proteomes" id="UP001157946">
    <property type="component" value="Unassembled WGS sequence"/>
</dbReference>
<comment type="catalytic activity">
    <reaction evidence="8">
        <text>shikimate + NAD(+) = 3-dehydroshikimate + NADH + H(+)</text>
        <dbReference type="Rhea" id="RHEA:17741"/>
        <dbReference type="ChEBI" id="CHEBI:15378"/>
        <dbReference type="ChEBI" id="CHEBI:16630"/>
        <dbReference type="ChEBI" id="CHEBI:36208"/>
        <dbReference type="ChEBI" id="CHEBI:57540"/>
        <dbReference type="ChEBI" id="CHEBI:57945"/>
    </reaction>
</comment>
<dbReference type="InterPro" id="IPR046346">
    <property type="entry name" value="Aminoacid_DH-like_N_sf"/>
</dbReference>
<evidence type="ECO:0000259" key="12">
    <source>
        <dbReference type="Pfam" id="PF08501"/>
    </source>
</evidence>
<dbReference type="EC" id="1.1.1.25" evidence="10"/>
<dbReference type="EMBL" id="FXTU01000002">
    <property type="protein sequence ID" value="SMP12955.1"/>
    <property type="molecule type" value="Genomic_DNA"/>
</dbReference>
<keyword evidence="2 10" id="KW-0028">Amino-acid biosynthesis</keyword>
<keyword evidence="5 10" id="KW-0057">Aromatic amino acid biosynthesis</keyword>
<feature type="binding site" evidence="10">
    <location>
        <begin position="21"/>
        <end position="23"/>
    </location>
    <ligand>
        <name>shikimate</name>
        <dbReference type="ChEBI" id="CHEBI:36208"/>
    </ligand>
</feature>
<dbReference type="GO" id="GO:0009073">
    <property type="term" value="P:aromatic amino acid family biosynthetic process"/>
    <property type="evidence" value="ECO:0007669"/>
    <property type="project" value="UniProtKB-KW"/>
</dbReference>
<feature type="domain" description="Quinate/shikimate 5-dehydrogenase/glutamyl-tRNA reductase" evidence="11">
    <location>
        <begin position="123"/>
        <end position="199"/>
    </location>
</feature>
<comment type="caution">
    <text evidence="14">The sequence shown here is derived from an EMBL/GenBank/DDBJ whole genome shotgun (WGS) entry which is preliminary data.</text>
</comment>
<dbReference type="NCBIfam" id="NF001319">
    <property type="entry name" value="PRK00258.3-3"/>
    <property type="match status" value="1"/>
</dbReference>
<dbReference type="GO" id="GO:0005829">
    <property type="term" value="C:cytosol"/>
    <property type="evidence" value="ECO:0007669"/>
    <property type="project" value="TreeGrafter"/>
</dbReference>
<reference evidence="14" key="1">
    <citation type="submission" date="2017-05" db="EMBL/GenBank/DDBJ databases">
        <authorList>
            <person name="Varghese N."/>
            <person name="Submissions S."/>
        </authorList>
    </citation>
    <scope>NUCLEOTIDE SEQUENCE</scope>
    <source>
        <strain evidence="14">DSM 45262</strain>
    </source>
</reference>
<dbReference type="RefSeq" id="WP_284724084.1">
    <property type="nucleotide sequence ID" value="NZ_FXTU01000002.1"/>
</dbReference>
<sequence>MGFIDSHTGLLGLLGDPVSHSKSPVMMNAALAELKAPYAYLAFRVSPSALEEAVRGLRALDVKGWNVTIPHKVAIMEHLDGLDETAREIGAVNTVVKREGKWIGYNTDGAGYLRSLQEQVSFEPAEQRVVLLGAGGAARAVGYALAAAGVSSITVANRTVAKAEELAQHLSRYTQTKAVAVNDCRQEIEAATLIVNTTSVGMVPRMEEMPIPGEWLNAHHLVSDLVYHPRMTALLRAAKAKGATIHTGEGMLLHQAALALELWLGKKAPVEVMRKVLEASLAGKREQKE</sequence>
<dbReference type="GO" id="GO:0050661">
    <property type="term" value="F:NADP binding"/>
    <property type="evidence" value="ECO:0007669"/>
    <property type="project" value="InterPro"/>
</dbReference>
<dbReference type="InterPro" id="IPR006151">
    <property type="entry name" value="Shikm_DH/Glu-tRNA_Rdtase"/>
</dbReference>
<dbReference type="HAMAP" id="MF_00222">
    <property type="entry name" value="Shikimate_DH_AroE"/>
    <property type="match status" value="1"/>
</dbReference>
<evidence type="ECO:0000256" key="3">
    <source>
        <dbReference type="ARBA" id="ARBA00022857"/>
    </source>
</evidence>
<dbReference type="Gene3D" id="3.40.50.720">
    <property type="entry name" value="NAD(P)-binding Rossmann-like Domain"/>
    <property type="match status" value="1"/>
</dbReference>
<dbReference type="Pfam" id="PF18317">
    <property type="entry name" value="SDH_C"/>
    <property type="match status" value="1"/>
</dbReference>
<dbReference type="GO" id="GO:0008652">
    <property type="term" value="P:amino acid biosynthetic process"/>
    <property type="evidence" value="ECO:0007669"/>
    <property type="project" value="UniProtKB-KW"/>
</dbReference>
<dbReference type="InterPro" id="IPR011342">
    <property type="entry name" value="Shikimate_DH"/>
</dbReference>
<dbReference type="AlphaFoldDB" id="A0AA46AEI2"/>
<feature type="binding site" evidence="10">
    <location>
        <position position="84"/>
    </location>
    <ligand>
        <name>NADP(+)</name>
        <dbReference type="ChEBI" id="CHEBI:58349"/>
    </ligand>
</feature>
<evidence type="ECO:0000256" key="8">
    <source>
        <dbReference type="ARBA" id="ARBA00052329"/>
    </source>
</evidence>
<organism evidence="14 15">
    <name type="scientific">Laceyella tengchongensis</name>
    <dbReference type="NCBI Taxonomy" id="574699"/>
    <lineage>
        <taxon>Bacteria</taxon>
        <taxon>Bacillati</taxon>
        <taxon>Bacillota</taxon>
        <taxon>Bacilli</taxon>
        <taxon>Bacillales</taxon>
        <taxon>Thermoactinomycetaceae</taxon>
        <taxon>Laceyella</taxon>
    </lineage>
</organism>
<evidence type="ECO:0000313" key="14">
    <source>
        <dbReference type="EMBL" id="SMP12955.1"/>
    </source>
</evidence>
<evidence type="ECO:0000256" key="10">
    <source>
        <dbReference type="HAMAP-Rule" id="MF_00222"/>
    </source>
</evidence>
<keyword evidence="3 10" id="KW-0521">NADP</keyword>
<dbReference type="GO" id="GO:0019632">
    <property type="term" value="P:shikimate metabolic process"/>
    <property type="evidence" value="ECO:0007669"/>
    <property type="project" value="InterPro"/>
</dbReference>
<evidence type="ECO:0000256" key="6">
    <source>
        <dbReference type="ARBA" id="ARBA00049442"/>
    </source>
</evidence>
<dbReference type="PANTHER" id="PTHR21089:SF1">
    <property type="entry name" value="BIFUNCTIONAL 3-DEHYDROQUINATE DEHYDRATASE_SHIKIMATE DEHYDROGENASE, CHLOROPLASTIC"/>
    <property type="match status" value="1"/>
</dbReference>
<feature type="domain" description="SDH C-terminal" evidence="13">
    <location>
        <begin position="248"/>
        <end position="278"/>
    </location>
</feature>
<feature type="binding site" evidence="10">
    <location>
        <position position="108"/>
    </location>
    <ligand>
        <name>shikimate</name>
        <dbReference type="ChEBI" id="CHEBI:36208"/>
    </ligand>
</feature>
<dbReference type="Gene3D" id="3.40.50.10860">
    <property type="entry name" value="Leucine Dehydrogenase, chain A, domain 1"/>
    <property type="match status" value="1"/>
</dbReference>
<proteinExistence type="inferred from homology"/>
<comment type="catalytic activity">
    <reaction evidence="6 10">
        <text>shikimate + NADP(+) = 3-dehydroshikimate + NADPH + H(+)</text>
        <dbReference type="Rhea" id="RHEA:17737"/>
        <dbReference type="ChEBI" id="CHEBI:15378"/>
        <dbReference type="ChEBI" id="CHEBI:16630"/>
        <dbReference type="ChEBI" id="CHEBI:36208"/>
        <dbReference type="ChEBI" id="CHEBI:57783"/>
        <dbReference type="ChEBI" id="CHEBI:58349"/>
        <dbReference type="EC" id="1.1.1.25"/>
    </reaction>
</comment>
<dbReference type="GO" id="GO:0004764">
    <property type="term" value="F:shikimate 3-dehydrogenase (NADP+) activity"/>
    <property type="evidence" value="ECO:0007669"/>
    <property type="project" value="UniProtKB-UniRule"/>
</dbReference>
<dbReference type="InterPro" id="IPR036291">
    <property type="entry name" value="NAD(P)-bd_dom_sf"/>
</dbReference>
<evidence type="ECO:0000256" key="4">
    <source>
        <dbReference type="ARBA" id="ARBA00023002"/>
    </source>
</evidence>
<dbReference type="InterPro" id="IPR041121">
    <property type="entry name" value="SDH_C"/>
</dbReference>
<accession>A0AA46AEI2</accession>
<name>A0AA46AEI2_9BACL</name>
<comment type="pathway">
    <text evidence="9">Aromatic compound metabolism; 3,4-dihydroxybenzoate biosynthesis; 3-dehydroquinate from D-quinate (NAD(+) route).</text>
</comment>
<comment type="subunit">
    <text evidence="10">Homodimer.</text>
</comment>
<gene>
    <name evidence="10" type="primary">aroE</name>
    <name evidence="14" type="ORF">SAMN06265361_102423</name>
</gene>
<keyword evidence="4 10" id="KW-0560">Oxidoreductase</keyword>
<evidence type="ECO:0000256" key="7">
    <source>
        <dbReference type="ARBA" id="ARBA00051639"/>
    </source>
</evidence>
<comment type="pathway">
    <text evidence="1 10">Metabolic intermediate biosynthesis; chorismate biosynthesis; chorismate from D-erythrose 4-phosphate and phosphoenolpyruvate: step 4/7.</text>
</comment>
<feature type="active site" description="Proton acceptor" evidence="10">
    <location>
        <position position="72"/>
    </location>
</feature>
<evidence type="ECO:0000256" key="5">
    <source>
        <dbReference type="ARBA" id="ARBA00023141"/>
    </source>
</evidence>
<dbReference type="Pfam" id="PF01488">
    <property type="entry name" value="Shikimate_DH"/>
    <property type="match status" value="1"/>
</dbReference>
<feature type="binding site" evidence="10">
    <location>
        <position position="255"/>
    </location>
    <ligand>
        <name>shikimate</name>
        <dbReference type="ChEBI" id="CHEBI:36208"/>
    </ligand>
</feature>
<dbReference type="InterPro" id="IPR013708">
    <property type="entry name" value="Shikimate_DH-bd_N"/>
</dbReference>
<feature type="domain" description="Shikimate dehydrogenase substrate binding N-terminal" evidence="12">
    <location>
        <begin position="13"/>
        <end position="95"/>
    </location>
</feature>
<feature type="binding site" evidence="10">
    <location>
        <position position="248"/>
    </location>
    <ligand>
        <name>NADP(+)</name>
        <dbReference type="ChEBI" id="CHEBI:58349"/>
    </ligand>
</feature>
<feature type="binding site" evidence="10">
    <location>
        <position position="93"/>
    </location>
    <ligand>
        <name>shikimate</name>
        <dbReference type="ChEBI" id="CHEBI:36208"/>
    </ligand>
</feature>
<evidence type="ECO:0000259" key="13">
    <source>
        <dbReference type="Pfam" id="PF18317"/>
    </source>
</evidence>